<keyword evidence="3 7" id="KW-0132">Cell division</keyword>
<dbReference type="InterPro" id="IPR038658">
    <property type="entry name" value="SsgB_sf"/>
</dbReference>
<sequence length="142" mass="15251">MTRRDVAAVLLVDVTSLRGVGVAKRARTDAHLSYRASDPWAVRLAVHTDAGWVGWSFARSLLADGLNGRAGEGDVTVFPHRHGEPFVHVILSSPTGTASLRFDRAGVEAFLDRADKAVPEGTEASHVDWTRELDLLAGGGPR</sequence>
<dbReference type="RefSeq" id="WP_130474922.1">
    <property type="nucleotide sequence ID" value="NZ_SFCC01000004.1"/>
</dbReference>
<evidence type="ECO:0000256" key="2">
    <source>
        <dbReference type="ARBA" id="ARBA00009323"/>
    </source>
</evidence>
<dbReference type="GO" id="GO:0030435">
    <property type="term" value="P:sporulation resulting in formation of a cellular spore"/>
    <property type="evidence" value="ECO:0007669"/>
    <property type="project" value="UniProtKB-KW"/>
</dbReference>
<comment type="subcellular location">
    <subcellularLocation>
        <location evidence="1">Cell septum</location>
    </subcellularLocation>
</comment>
<dbReference type="OrthoDB" id="3853096at2"/>
<accession>A0A4Q7JAB7</accession>
<dbReference type="EMBL" id="SFCC01000004">
    <property type="protein sequence ID" value="RZQ64209.1"/>
    <property type="molecule type" value="Genomic_DNA"/>
</dbReference>
<comment type="similarity">
    <text evidence="2">Belongs to the SsgA family.</text>
</comment>
<dbReference type="GO" id="GO:0030428">
    <property type="term" value="C:cell septum"/>
    <property type="evidence" value="ECO:0007669"/>
    <property type="project" value="UniProtKB-SubCell"/>
</dbReference>
<proteinExistence type="inferred from homology"/>
<keyword evidence="6" id="KW-0131">Cell cycle</keyword>
<evidence type="ECO:0000313" key="7">
    <source>
        <dbReference type="EMBL" id="RZQ64209.1"/>
    </source>
</evidence>
<dbReference type="GO" id="GO:0000917">
    <property type="term" value="P:division septum assembly"/>
    <property type="evidence" value="ECO:0007669"/>
    <property type="project" value="UniProtKB-KW"/>
</dbReference>
<dbReference type="Gene3D" id="2.30.31.20">
    <property type="entry name" value="Sporulation-specific cell division protein SsgB"/>
    <property type="match status" value="1"/>
</dbReference>
<keyword evidence="4" id="KW-0749">Sporulation</keyword>
<keyword evidence="8" id="KW-1185">Reference proteome</keyword>
<comment type="caution">
    <text evidence="7">The sequence shown here is derived from an EMBL/GenBank/DDBJ whole genome shotgun (WGS) entry which is preliminary data.</text>
</comment>
<dbReference type="AlphaFoldDB" id="A0A4Q7JAB7"/>
<evidence type="ECO:0000256" key="3">
    <source>
        <dbReference type="ARBA" id="ARBA00022618"/>
    </source>
</evidence>
<keyword evidence="5" id="KW-0717">Septation</keyword>
<evidence type="ECO:0000256" key="4">
    <source>
        <dbReference type="ARBA" id="ARBA00022969"/>
    </source>
</evidence>
<dbReference type="Proteomes" id="UP000292003">
    <property type="component" value="Unassembled WGS sequence"/>
</dbReference>
<protein>
    <submittedName>
        <fullName evidence="7">SsgA family sporulation/cell division regulator</fullName>
    </submittedName>
</protein>
<organism evidence="7 8">
    <name type="scientific">Amycolatopsis suaedae</name>
    <dbReference type="NCBI Taxonomy" id="2510978"/>
    <lineage>
        <taxon>Bacteria</taxon>
        <taxon>Bacillati</taxon>
        <taxon>Actinomycetota</taxon>
        <taxon>Actinomycetes</taxon>
        <taxon>Pseudonocardiales</taxon>
        <taxon>Pseudonocardiaceae</taxon>
        <taxon>Amycolatopsis</taxon>
    </lineage>
</organism>
<reference evidence="7 8" key="1">
    <citation type="submission" date="2019-02" db="EMBL/GenBank/DDBJ databases">
        <title>Draft genome sequence of Amycolatopsis sp. 8-3EHSu isolated from roots of Suaeda maritima.</title>
        <authorList>
            <person name="Duangmal K."/>
            <person name="Chantavorakit T."/>
        </authorList>
    </citation>
    <scope>NUCLEOTIDE SEQUENCE [LARGE SCALE GENOMIC DNA]</scope>
    <source>
        <strain evidence="7 8">8-3EHSu</strain>
    </source>
</reference>
<gene>
    <name evidence="7" type="ORF">EWH70_09500</name>
</gene>
<evidence type="ECO:0000256" key="6">
    <source>
        <dbReference type="ARBA" id="ARBA00023306"/>
    </source>
</evidence>
<evidence type="ECO:0000256" key="1">
    <source>
        <dbReference type="ARBA" id="ARBA00004431"/>
    </source>
</evidence>
<name>A0A4Q7JAB7_9PSEU</name>
<evidence type="ECO:0000256" key="5">
    <source>
        <dbReference type="ARBA" id="ARBA00023210"/>
    </source>
</evidence>
<evidence type="ECO:0000313" key="8">
    <source>
        <dbReference type="Proteomes" id="UP000292003"/>
    </source>
</evidence>
<dbReference type="Pfam" id="PF04686">
    <property type="entry name" value="SsgA"/>
    <property type="match status" value="1"/>
</dbReference>
<dbReference type="InterPro" id="IPR006776">
    <property type="entry name" value="SsgB"/>
</dbReference>